<protein>
    <recommendedName>
        <fullName evidence="7">RING-type domain-containing protein</fullName>
    </recommendedName>
</protein>
<dbReference type="PANTHER" id="PTHR11685">
    <property type="entry name" value="RBR FAMILY RING FINGER AND IBR DOMAIN-CONTAINING"/>
    <property type="match status" value="1"/>
</dbReference>
<keyword evidence="5" id="KW-0833">Ubl conjugation pathway</keyword>
<dbReference type="InterPro" id="IPR044066">
    <property type="entry name" value="TRIAD_supradom"/>
</dbReference>
<dbReference type="GO" id="GO:0008270">
    <property type="term" value="F:zinc ion binding"/>
    <property type="evidence" value="ECO:0007669"/>
    <property type="project" value="UniProtKB-KW"/>
</dbReference>
<evidence type="ECO:0000256" key="5">
    <source>
        <dbReference type="ARBA" id="ARBA00022786"/>
    </source>
</evidence>
<evidence type="ECO:0000259" key="7">
    <source>
        <dbReference type="PROSITE" id="PS51873"/>
    </source>
</evidence>
<dbReference type="SUPFAM" id="SSF57850">
    <property type="entry name" value="RING/U-box"/>
    <property type="match status" value="1"/>
</dbReference>
<evidence type="ECO:0000256" key="2">
    <source>
        <dbReference type="ARBA" id="ARBA00022723"/>
    </source>
</evidence>
<reference evidence="8" key="2">
    <citation type="journal article" date="2022" name="Microb. Genom.">
        <title>A chromosome-scale genome assembly of the tomato pathogen Cladosporium fulvum reveals a compartmentalized genome architecture and the presence of a dispensable chromosome.</title>
        <authorList>
            <person name="Zaccaron A.Z."/>
            <person name="Chen L.H."/>
            <person name="Samaras A."/>
            <person name="Stergiopoulos I."/>
        </authorList>
    </citation>
    <scope>NUCLEOTIDE SEQUENCE</scope>
    <source>
        <strain evidence="8">Race5_Kim</strain>
    </source>
</reference>
<sequence>MSETYECIDCLDDIHDGSAIVLNDYHVCVTCFESKLKPMFNQALIDESSYPVRWSGQEVVLTDSIRGHFYGSFLAKWSAIQTERSVLPKNRHYCAGPQCGRFLGAISTEQNVKECTDCSSRSCGVCAVLVTGLTEDHRCATIPKADEAFEGITRGVDYQICPKCTTPVSIKDGCNHMTCGVPACRSGFCYICGKEAKEGSGHWNIGNPCPRYNSRGASNAAHDHETVQIDRPRGIRHVIWNRAEDALNAANPELWEAIQTDEEAAAERGYLRELAAEDIQGAFDRISNLSESRLAREDAAELLHVIDEIREYAVSLWDDGQALPLWLNNTMQLAHYLLTGTDVYAAPLITVMHRPMGEDFKRFFIEEWDPAIQDVYHASGEGLIRWPQVDDVYYHYRLAVDNRMAELVDFAPPAA</sequence>
<evidence type="ECO:0000256" key="3">
    <source>
        <dbReference type="ARBA" id="ARBA00022737"/>
    </source>
</evidence>
<dbReference type="Proteomes" id="UP000756132">
    <property type="component" value="Chromosome 4"/>
</dbReference>
<evidence type="ECO:0000256" key="6">
    <source>
        <dbReference type="ARBA" id="ARBA00022833"/>
    </source>
</evidence>
<reference evidence="8" key="1">
    <citation type="submission" date="2021-12" db="EMBL/GenBank/DDBJ databases">
        <authorList>
            <person name="Zaccaron A."/>
            <person name="Stergiopoulos I."/>
        </authorList>
    </citation>
    <scope>NUCLEOTIDE SEQUENCE</scope>
    <source>
        <strain evidence="8">Race5_Kim</strain>
    </source>
</reference>
<evidence type="ECO:0000313" key="8">
    <source>
        <dbReference type="EMBL" id="UJO16507.1"/>
    </source>
</evidence>
<dbReference type="OMA" id="HRCATIP"/>
<keyword evidence="6" id="KW-0862">Zinc</keyword>
<feature type="domain" description="RING-type" evidence="7">
    <location>
        <begin position="1"/>
        <end position="213"/>
    </location>
</feature>
<dbReference type="PROSITE" id="PS51873">
    <property type="entry name" value="TRIAD"/>
    <property type="match status" value="1"/>
</dbReference>
<keyword evidence="1" id="KW-0808">Transferase</keyword>
<dbReference type="Gene3D" id="1.20.120.1750">
    <property type="match status" value="1"/>
</dbReference>
<dbReference type="CDD" id="cd20336">
    <property type="entry name" value="Rcat_RBR"/>
    <property type="match status" value="1"/>
</dbReference>
<dbReference type="OrthoDB" id="9977870at2759"/>
<proteinExistence type="predicted"/>
<dbReference type="InterPro" id="IPR031127">
    <property type="entry name" value="E3_UB_ligase_RBR"/>
</dbReference>
<dbReference type="GO" id="GO:0004842">
    <property type="term" value="F:ubiquitin-protein transferase activity"/>
    <property type="evidence" value="ECO:0007669"/>
    <property type="project" value="InterPro"/>
</dbReference>
<dbReference type="Pfam" id="PF22191">
    <property type="entry name" value="IBR_1"/>
    <property type="match status" value="1"/>
</dbReference>
<dbReference type="EMBL" id="CP090166">
    <property type="protein sequence ID" value="UJO16507.1"/>
    <property type="molecule type" value="Genomic_DNA"/>
</dbReference>
<gene>
    <name evidence="8" type="ORF">CLAFUR5_04380</name>
</gene>
<keyword evidence="9" id="KW-1185">Reference proteome</keyword>
<evidence type="ECO:0000256" key="1">
    <source>
        <dbReference type="ARBA" id="ARBA00022679"/>
    </source>
</evidence>
<keyword evidence="4" id="KW-0863">Zinc-finger</keyword>
<accession>A0A9Q8LFI5</accession>
<keyword evidence="2" id="KW-0479">Metal-binding</keyword>
<evidence type="ECO:0000313" key="9">
    <source>
        <dbReference type="Proteomes" id="UP000756132"/>
    </source>
</evidence>
<name>A0A9Q8LFI5_PASFU</name>
<dbReference type="AlphaFoldDB" id="A0A9Q8LFI5"/>
<dbReference type="KEGG" id="ffu:CLAFUR5_04380"/>
<organism evidence="8 9">
    <name type="scientific">Passalora fulva</name>
    <name type="common">Tomato leaf mold</name>
    <name type="synonym">Cladosporium fulvum</name>
    <dbReference type="NCBI Taxonomy" id="5499"/>
    <lineage>
        <taxon>Eukaryota</taxon>
        <taxon>Fungi</taxon>
        <taxon>Dikarya</taxon>
        <taxon>Ascomycota</taxon>
        <taxon>Pezizomycotina</taxon>
        <taxon>Dothideomycetes</taxon>
        <taxon>Dothideomycetidae</taxon>
        <taxon>Mycosphaerellales</taxon>
        <taxon>Mycosphaerellaceae</taxon>
        <taxon>Fulvia</taxon>
    </lineage>
</organism>
<dbReference type="GeneID" id="71984258"/>
<dbReference type="RefSeq" id="XP_047760873.1">
    <property type="nucleotide sequence ID" value="XM_047903528.1"/>
</dbReference>
<evidence type="ECO:0000256" key="4">
    <source>
        <dbReference type="ARBA" id="ARBA00022771"/>
    </source>
</evidence>
<dbReference type="GO" id="GO:0016567">
    <property type="term" value="P:protein ubiquitination"/>
    <property type="evidence" value="ECO:0007669"/>
    <property type="project" value="InterPro"/>
</dbReference>
<keyword evidence="3" id="KW-0677">Repeat</keyword>